<comment type="similarity">
    <text evidence="1">Belongs to the ABC transporter superfamily.</text>
</comment>
<keyword evidence="4 7" id="KW-0067">ATP-binding</keyword>
<dbReference type="Proteomes" id="UP001499854">
    <property type="component" value="Unassembled WGS sequence"/>
</dbReference>
<evidence type="ECO:0000259" key="6">
    <source>
        <dbReference type="PROSITE" id="PS50893"/>
    </source>
</evidence>
<feature type="region of interest" description="Disordered" evidence="5">
    <location>
        <begin position="338"/>
        <end position="364"/>
    </location>
</feature>
<dbReference type="SUPFAM" id="SSF52540">
    <property type="entry name" value="P-loop containing nucleoside triphosphate hydrolases"/>
    <property type="match status" value="1"/>
</dbReference>
<dbReference type="InterPro" id="IPR013563">
    <property type="entry name" value="Oligopep_ABC_C"/>
</dbReference>
<accession>A0ABN2QCH4</accession>
<evidence type="ECO:0000313" key="8">
    <source>
        <dbReference type="Proteomes" id="UP001499854"/>
    </source>
</evidence>
<dbReference type="InterPro" id="IPR003439">
    <property type="entry name" value="ABC_transporter-like_ATP-bd"/>
</dbReference>
<evidence type="ECO:0000256" key="5">
    <source>
        <dbReference type="SAM" id="MobiDB-lite"/>
    </source>
</evidence>
<dbReference type="Pfam" id="PF08352">
    <property type="entry name" value="oligo_HPY"/>
    <property type="match status" value="1"/>
</dbReference>
<dbReference type="PANTHER" id="PTHR43776:SF7">
    <property type="entry name" value="D,D-DIPEPTIDE TRANSPORT ATP-BINDING PROTEIN DDPF-RELATED"/>
    <property type="match status" value="1"/>
</dbReference>
<dbReference type="RefSeq" id="WP_344654839.1">
    <property type="nucleotide sequence ID" value="NZ_BAAAQM010000001.1"/>
</dbReference>
<sequence length="364" mass="38562">MSTPSDLAEATAAEFAGATGTPLVDVSHLTVRYPGARRRTPVTAVDDVSFSVGYGRTVGVVGESGSGKSSIGAALLGLVPVADGTIRYDGEDITHATRRDRRRLARGMQIVFQDPFGSMNPARTVGATLGEALRFNLGLGEAETRARLVEAVREVGLPEAALDRYPGQFSGGQRQRLAIARALAVKPAFIVCDEPVSALDLSVQAQVVNLLMRLKQTHGLGYLFISHDLTIVRHLSDEIVVLFAGRVVEQGPAAIVGERPTHPYTRALLAAAPVPDPDRQAERRLRRTAGPRPATGIAVDGCAFSERCPLVVDRCRAERPELLPAPGGVAVACHRSDRSGMLGANGDVTPGPDDDAGQERTEQG</sequence>
<organism evidence="7 8">
    <name type="scientific">Catenulispora subtropica</name>
    <dbReference type="NCBI Taxonomy" id="450798"/>
    <lineage>
        <taxon>Bacteria</taxon>
        <taxon>Bacillati</taxon>
        <taxon>Actinomycetota</taxon>
        <taxon>Actinomycetes</taxon>
        <taxon>Catenulisporales</taxon>
        <taxon>Catenulisporaceae</taxon>
        <taxon>Catenulispora</taxon>
    </lineage>
</organism>
<dbReference type="PROSITE" id="PS00211">
    <property type="entry name" value="ABC_TRANSPORTER_1"/>
    <property type="match status" value="1"/>
</dbReference>
<dbReference type="EMBL" id="BAAAQM010000001">
    <property type="protein sequence ID" value="GAA1949608.1"/>
    <property type="molecule type" value="Genomic_DNA"/>
</dbReference>
<dbReference type="Pfam" id="PF00005">
    <property type="entry name" value="ABC_tran"/>
    <property type="match status" value="1"/>
</dbReference>
<dbReference type="InterPro" id="IPR017871">
    <property type="entry name" value="ABC_transporter-like_CS"/>
</dbReference>
<dbReference type="PANTHER" id="PTHR43776">
    <property type="entry name" value="TRANSPORT ATP-BINDING PROTEIN"/>
    <property type="match status" value="1"/>
</dbReference>
<dbReference type="NCBIfam" id="TIGR01727">
    <property type="entry name" value="oligo_HPY"/>
    <property type="match status" value="1"/>
</dbReference>
<name>A0ABN2QCH4_9ACTN</name>
<dbReference type="CDD" id="cd03257">
    <property type="entry name" value="ABC_NikE_OppD_transporters"/>
    <property type="match status" value="1"/>
</dbReference>
<evidence type="ECO:0000256" key="1">
    <source>
        <dbReference type="ARBA" id="ARBA00005417"/>
    </source>
</evidence>
<proteinExistence type="inferred from homology"/>
<evidence type="ECO:0000256" key="3">
    <source>
        <dbReference type="ARBA" id="ARBA00022741"/>
    </source>
</evidence>
<gene>
    <name evidence="7" type="ORF">GCM10009838_00840</name>
</gene>
<dbReference type="GO" id="GO:0005524">
    <property type="term" value="F:ATP binding"/>
    <property type="evidence" value="ECO:0007669"/>
    <property type="project" value="UniProtKB-KW"/>
</dbReference>
<dbReference type="PROSITE" id="PS50893">
    <property type="entry name" value="ABC_TRANSPORTER_2"/>
    <property type="match status" value="1"/>
</dbReference>
<dbReference type="InterPro" id="IPR003593">
    <property type="entry name" value="AAA+_ATPase"/>
</dbReference>
<dbReference type="InterPro" id="IPR027417">
    <property type="entry name" value="P-loop_NTPase"/>
</dbReference>
<reference evidence="7 8" key="1">
    <citation type="journal article" date="2019" name="Int. J. Syst. Evol. Microbiol.">
        <title>The Global Catalogue of Microorganisms (GCM) 10K type strain sequencing project: providing services to taxonomists for standard genome sequencing and annotation.</title>
        <authorList>
            <consortium name="The Broad Institute Genomics Platform"/>
            <consortium name="The Broad Institute Genome Sequencing Center for Infectious Disease"/>
            <person name="Wu L."/>
            <person name="Ma J."/>
        </authorList>
    </citation>
    <scope>NUCLEOTIDE SEQUENCE [LARGE SCALE GENOMIC DNA]</scope>
    <source>
        <strain evidence="7 8">JCM 16013</strain>
    </source>
</reference>
<keyword evidence="8" id="KW-1185">Reference proteome</keyword>
<protein>
    <submittedName>
        <fullName evidence="7">ABC transporter ATP-binding protein</fullName>
    </submittedName>
</protein>
<evidence type="ECO:0000313" key="7">
    <source>
        <dbReference type="EMBL" id="GAA1949608.1"/>
    </source>
</evidence>
<evidence type="ECO:0000256" key="2">
    <source>
        <dbReference type="ARBA" id="ARBA00022448"/>
    </source>
</evidence>
<comment type="caution">
    <text evidence="7">The sequence shown here is derived from an EMBL/GenBank/DDBJ whole genome shotgun (WGS) entry which is preliminary data.</text>
</comment>
<feature type="domain" description="ABC transporter" evidence="6">
    <location>
        <begin position="24"/>
        <end position="269"/>
    </location>
</feature>
<evidence type="ECO:0000256" key="4">
    <source>
        <dbReference type="ARBA" id="ARBA00022840"/>
    </source>
</evidence>
<dbReference type="SMART" id="SM00382">
    <property type="entry name" value="AAA"/>
    <property type="match status" value="1"/>
</dbReference>
<keyword evidence="3" id="KW-0547">Nucleotide-binding</keyword>
<keyword evidence="2" id="KW-0813">Transport</keyword>
<dbReference type="Gene3D" id="3.40.50.300">
    <property type="entry name" value="P-loop containing nucleotide triphosphate hydrolases"/>
    <property type="match status" value="1"/>
</dbReference>
<dbReference type="InterPro" id="IPR050319">
    <property type="entry name" value="ABC_transp_ATP-bind"/>
</dbReference>